<dbReference type="Pfam" id="PF25954">
    <property type="entry name" value="Beta-barrel_RND_2"/>
    <property type="match status" value="1"/>
</dbReference>
<keyword evidence="2" id="KW-0813">Transport</keyword>
<dbReference type="GO" id="GO:0022857">
    <property type="term" value="F:transmembrane transporter activity"/>
    <property type="evidence" value="ECO:0007669"/>
    <property type="project" value="InterPro"/>
</dbReference>
<dbReference type="PROSITE" id="PS51257">
    <property type="entry name" value="PROKAR_LIPOPROTEIN"/>
    <property type="match status" value="1"/>
</dbReference>
<dbReference type="GO" id="GO:0060003">
    <property type="term" value="P:copper ion export"/>
    <property type="evidence" value="ECO:0007669"/>
    <property type="project" value="TreeGrafter"/>
</dbReference>
<dbReference type="Gene3D" id="2.40.420.20">
    <property type="match status" value="1"/>
</dbReference>
<dbReference type="InterPro" id="IPR051909">
    <property type="entry name" value="MFP_Cation_Efflux"/>
</dbReference>
<dbReference type="InterPro" id="IPR058648">
    <property type="entry name" value="HH_CzcB-like"/>
</dbReference>
<evidence type="ECO:0000313" key="7">
    <source>
        <dbReference type="Proteomes" id="UP000245429"/>
    </source>
</evidence>
<keyword evidence="7" id="KW-1185">Reference proteome</keyword>
<dbReference type="InterPro" id="IPR058792">
    <property type="entry name" value="Beta-barrel_RND_2"/>
</dbReference>
<evidence type="ECO:0000256" key="1">
    <source>
        <dbReference type="ARBA" id="ARBA00009477"/>
    </source>
</evidence>
<sequence>MRKISYIFLLSLVTLSCKNQETTAEPESTNEDGYSVTHEQFKAMNMELGSLSEHDFNISVQATGMIDVPPQNKAKVTTFLGGYVKTTNLLVGDKVKKGEALLTLENTDFVDLQKDYVEVAEQIGYLKSEYERQKTLYEEKITSQKNYLKAESDYKKAFGMYQSLKKKLELLNISPAQVEKGNFTSVITLYAPISGDITQMNANVGMFMAPSDIILEIVDIDHLHIELNVFEKDILKIKEKQNIVFTVPQASKEKFNAEVVLVGKSIENKDRTIMVHGHLDDNIKQRLLTGMYVEAKIETESIKSLGIPTEAILSENDKKFVFLVDKDQNGSYSFKKVLVKTGEQTDTFTQILPESNLPSTAKILTKGAFDIN</sequence>
<dbReference type="RefSeq" id="WP_109570702.1">
    <property type="nucleotide sequence ID" value="NZ_CP029463.1"/>
</dbReference>
<comment type="similarity">
    <text evidence="1">Belongs to the membrane fusion protein (MFP) (TC 8.A.1) family.</text>
</comment>
<dbReference type="Gene3D" id="2.40.30.170">
    <property type="match status" value="1"/>
</dbReference>
<organism evidence="6 7">
    <name type="scientific">Flavobacterium sediminis</name>
    <dbReference type="NCBI Taxonomy" id="2201181"/>
    <lineage>
        <taxon>Bacteria</taxon>
        <taxon>Pseudomonadati</taxon>
        <taxon>Bacteroidota</taxon>
        <taxon>Flavobacteriia</taxon>
        <taxon>Flavobacteriales</taxon>
        <taxon>Flavobacteriaceae</taxon>
        <taxon>Flavobacterium</taxon>
    </lineage>
</organism>
<feature type="domain" description="CusB-like beta-barrel" evidence="4">
    <location>
        <begin position="225"/>
        <end position="300"/>
    </location>
</feature>
<gene>
    <name evidence="6" type="ORF">DI487_15015</name>
</gene>
<dbReference type="Pfam" id="PF25973">
    <property type="entry name" value="BSH_CzcB"/>
    <property type="match status" value="1"/>
</dbReference>
<dbReference type="Proteomes" id="UP000245429">
    <property type="component" value="Chromosome"/>
</dbReference>
<dbReference type="Pfam" id="PF25893">
    <property type="entry name" value="HH_CzcB"/>
    <property type="match status" value="1"/>
</dbReference>
<dbReference type="Gene3D" id="1.10.287.470">
    <property type="entry name" value="Helix hairpin bin"/>
    <property type="match status" value="1"/>
</dbReference>
<dbReference type="PANTHER" id="PTHR30097">
    <property type="entry name" value="CATION EFFLUX SYSTEM PROTEIN CUSB"/>
    <property type="match status" value="1"/>
</dbReference>
<evidence type="ECO:0000259" key="5">
    <source>
        <dbReference type="Pfam" id="PF25973"/>
    </source>
</evidence>
<protein>
    <submittedName>
        <fullName evidence="6">Efflux transporter periplasmic adaptor subunit</fullName>
    </submittedName>
</protein>
<dbReference type="AlphaFoldDB" id="A0A2U8QZ49"/>
<proteinExistence type="inferred from homology"/>
<evidence type="ECO:0000256" key="2">
    <source>
        <dbReference type="ARBA" id="ARBA00022448"/>
    </source>
</evidence>
<dbReference type="InterPro" id="IPR006143">
    <property type="entry name" value="RND_pump_MFP"/>
</dbReference>
<dbReference type="OrthoDB" id="9814657at2"/>
<dbReference type="InterPro" id="IPR058647">
    <property type="entry name" value="BSH_CzcB-like"/>
</dbReference>
<dbReference type="GO" id="GO:0015679">
    <property type="term" value="P:plasma membrane copper ion transport"/>
    <property type="evidence" value="ECO:0007669"/>
    <property type="project" value="TreeGrafter"/>
</dbReference>
<dbReference type="GO" id="GO:0030313">
    <property type="term" value="C:cell envelope"/>
    <property type="evidence" value="ECO:0007669"/>
    <property type="project" value="TreeGrafter"/>
</dbReference>
<dbReference type="PANTHER" id="PTHR30097:SF4">
    <property type="entry name" value="SLR6042 PROTEIN"/>
    <property type="match status" value="1"/>
</dbReference>
<dbReference type="EMBL" id="CP029463">
    <property type="protein sequence ID" value="AWM15368.1"/>
    <property type="molecule type" value="Genomic_DNA"/>
</dbReference>
<evidence type="ECO:0000259" key="4">
    <source>
        <dbReference type="Pfam" id="PF25954"/>
    </source>
</evidence>
<dbReference type="KEGG" id="fse:DI487_15015"/>
<feature type="domain" description="CzcB-like alpha-helical hairpin" evidence="3">
    <location>
        <begin position="112"/>
        <end position="168"/>
    </location>
</feature>
<evidence type="ECO:0000313" key="6">
    <source>
        <dbReference type="EMBL" id="AWM15368.1"/>
    </source>
</evidence>
<evidence type="ECO:0000259" key="3">
    <source>
        <dbReference type="Pfam" id="PF25893"/>
    </source>
</evidence>
<dbReference type="NCBIfam" id="TIGR01730">
    <property type="entry name" value="RND_mfp"/>
    <property type="match status" value="1"/>
</dbReference>
<dbReference type="GO" id="GO:0016020">
    <property type="term" value="C:membrane"/>
    <property type="evidence" value="ECO:0007669"/>
    <property type="project" value="InterPro"/>
</dbReference>
<feature type="domain" description="CzcB-like barrel-sandwich hybrid" evidence="5">
    <location>
        <begin position="74"/>
        <end position="219"/>
    </location>
</feature>
<name>A0A2U8QZ49_9FLAO</name>
<accession>A0A2U8QZ49</accession>
<dbReference type="SUPFAM" id="SSF111369">
    <property type="entry name" value="HlyD-like secretion proteins"/>
    <property type="match status" value="1"/>
</dbReference>
<reference evidence="6 7" key="1">
    <citation type="submission" date="2018-05" db="EMBL/GenBank/DDBJ databases">
        <title>Flavobacterium sp. MEBiC07310.</title>
        <authorList>
            <person name="Baek K."/>
        </authorList>
    </citation>
    <scope>NUCLEOTIDE SEQUENCE [LARGE SCALE GENOMIC DNA]</scope>
    <source>
        <strain evidence="6 7">MEBiC07310</strain>
    </source>
</reference>